<sequence length="93" mass="10781">MSTVLHRLSEEMGIEESELVSRGVRAYLRSELGKIEAQLYALCHKHGIKSIYELERAIEKGEVVESDVLDDLMRMDYLESEKTKLKNRLKDVK</sequence>
<dbReference type="AlphaFoldDB" id="A0A848D9Z2"/>
<dbReference type="Proteomes" id="UP000606580">
    <property type="component" value="Unassembled WGS sequence"/>
</dbReference>
<gene>
    <name evidence="1" type="ORF">GIS02_03030</name>
</gene>
<name>A0A848D9Z2_9EURY</name>
<evidence type="ECO:0000313" key="2">
    <source>
        <dbReference type="Proteomes" id="UP000606580"/>
    </source>
</evidence>
<accession>A0A848D9Z2</accession>
<evidence type="ECO:0000313" key="1">
    <source>
        <dbReference type="EMBL" id="NMG83164.1"/>
    </source>
</evidence>
<organism evidence="1 2">
    <name type="scientific">Candidatus Ethanoperedens thermophilum</name>
    <dbReference type="NCBI Taxonomy" id="2766897"/>
    <lineage>
        <taxon>Archaea</taxon>
        <taxon>Methanobacteriati</taxon>
        <taxon>Methanobacteriota</taxon>
        <taxon>Stenosarchaea group</taxon>
        <taxon>Methanomicrobia</taxon>
        <taxon>Methanosarcinales</taxon>
        <taxon>Methanosarcinales incertae sedis</taxon>
        <taxon>GOM Arc I cluster</taxon>
        <taxon>Candidatus Ethanoperedens</taxon>
    </lineage>
</organism>
<protein>
    <submittedName>
        <fullName evidence="1">Uncharacterized protein</fullName>
    </submittedName>
</protein>
<comment type="caution">
    <text evidence="1">The sequence shown here is derived from an EMBL/GenBank/DDBJ whole genome shotgun (WGS) entry which is preliminary data.</text>
</comment>
<dbReference type="EMBL" id="WNEG01000057">
    <property type="protein sequence ID" value="NMG83164.1"/>
    <property type="molecule type" value="Genomic_DNA"/>
</dbReference>
<proteinExistence type="predicted"/>
<reference evidence="1" key="1">
    <citation type="journal article" date="2020" name="MBio">
        <title>'Candidatus Ethanoperedens,' a Thermophilic Genus of Archaea Mediating the Anaerobic Oxidation of Ethane.</title>
        <authorList>
            <person name="Hahn C.J."/>
            <person name="Laso-Perez R."/>
            <person name="Vulcano F."/>
            <person name="Vaziourakis K.M."/>
            <person name="Stokke R."/>
            <person name="Steen I.H."/>
            <person name="Teske A."/>
            <person name="Boetius A."/>
            <person name="Liebeke M."/>
            <person name="Amann R."/>
            <person name="Knittel K."/>
            <person name="Wegener G."/>
        </authorList>
    </citation>
    <scope>NUCLEOTIDE SEQUENCE</scope>
    <source>
        <strain evidence="1">GoM-Arc1-LC-WB58</strain>
    </source>
</reference>